<feature type="domain" description="CHAT" evidence="1">
    <location>
        <begin position="933"/>
        <end position="1200"/>
    </location>
</feature>
<organism evidence="2 3">
    <name type="scientific">Cryptosporangium phraense</name>
    <dbReference type="NCBI Taxonomy" id="2593070"/>
    <lineage>
        <taxon>Bacteria</taxon>
        <taxon>Bacillati</taxon>
        <taxon>Actinomycetota</taxon>
        <taxon>Actinomycetes</taxon>
        <taxon>Cryptosporangiales</taxon>
        <taxon>Cryptosporangiaceae</taxon>
        <taxon>Cryptosporangium</taxon>
    </lineage>
</organism>
<name>A0A545AWA1_9ACTN</name>
<dbReference type="EMBL" id="VIRS01000004">
    <property type="protein sequence ID" value="TQS45600.1"/>
    <property type="molecule type" value="Genomic_DNA"/>
</dbReference>
<reference evidence="2 3" key="1">
    <citation type="submission" date="2019-07" db="EMBL/GenBank/DDBJ databases">
        <title>Cryptosporangium phraense sp. nov., isolated from plant litter.</title>
        <authorList>
            <person name="Suriyachadkun C."/>
        </authorList>
    </citation>
    <scope>NUCLEOTIDE SEQUENCE [LARGE SCALE GENOMIC DNA]</scope>
    <source>
        <strain evidence="2 3">A-T 5661</strain>
    </source>
</reference>
<evidence type="ECO:0000313" key="3">
    <source>
        <dbReference type="Proteomes" id="UP000317982"/>
    </source>
</evidence>
<keyword evidence="3" id="KW-1185">Reference proteome</keyword>
<evidence type="ECO:0000259" key="1">
    <source>
        <dbReference type="Pfam" id="PF12770"/>
    </source>
</evidence>
<dbReference type="AlphaFoldDB" id="A0A545AWA1"/>
<dbReference type="InterPro" id="IPR011990">
    <property type="entry name" value="TPR-like_helical_dom_sf"/>
</dbReference>
<gene>
    <name evidence="2" type="ORF">FL583_07670</name>
</gene>
<protein>
    <submittedName>
        <fullName evidence="2">CHAT domain-containing protein</fullName>
    </submittedName>
</protein>
<sequence>MTSGGGNFDEASDLLDRAQETPDDTVVAAAVDAWSRLAASYPDDADTLRSYGLALDARYEFGGDPDDLDTSIEIFRTALGRAGDADDRHRLQVLIGMGFVSRAQLTGTPADWDRAVAELRTAASEALDGGLTAGMLGGALLMRTDRVGTDLASLNEAVDWFQRAVQAGSADGWLRVGLAEGLWRRYEFAGDPSDVDAAISAAREALGEDPSAVGGAWGVLGLALQSRFERTSDRADLEAAVEALRISLDGDPEDAGRLSDLGQARMARYVATGDPADLNAAVSLTSRALEVSETGPAEVTSRANRRSNLAAALILRHTVVGRPQDRENAIALLRRSIADRPPGHPANVTDLANLGSALLLAYQESGDPRRLEEALAVGASAMTVPSSPVEMGSLAANLSTMRQAAFVTTSSDDDLDDAVGRAREALAAVPDRHYQRARLWYALGLSLLTRYERRGSVADLDEAVQAGRSAVGATWPGHAMRPLALSALGSALLVRGTGLGIGADLDEAVVASRGAVTQSPATALDLGVYRGQLAATLLARNTAHDLDEAIDVLRTATASNRLLFNQPILLTRLSTALEGRARRTDSLADLDEAAAALDDALRLTPADHRYRALVHSVRSDVAARRYALTETRAELDRAIELARDAAGTARADDPYRARYLAELAVLLREREEPTDLDEARDAYLEAAAIPTATPALRVRGARHGGLMLAATDPARAAEFLEQAVRLLPEAVPRRLARSDQLTAIDRYPGLAGDAAALVLADPTRPGAERAARALTLLEAGRAVLLSQALDVRTDLDELRQAAPALATRFGELRERLDAVQHEPMSTGDGASASAADSRQELVERYADVMTRIRATPGFADFGLPPPVEKLLAEASEGPIVTFNVGGSRSDALIATPDGVRVVALPDLSQDEAINQVNRFRDALRLDDQSRLGEILEWLWDVAVGPVLEVIDAPRVWWATGGLLALLPVHAAGRADGSVSALDLVVSSYTPTIRALAHARRLAARRTGPAGRSLVVAMPTTPGLGSVGDLRYAAEEARRVASLLPAPTLLDDGRSATRDAVLDALRTCGIAHFACHGISDSSDPSQSRLLLGDHPLTVADLSAADSGEARLAFLSTCDSALAGRLFDEGIHLASALQLAGFPQVVATLWEVSDRVAARLAEHFYQELPGRGGAHALHTAVTALRRRYPATPSLWASYVHAGV</sequence>
<dbReference type="InterPro" id="IPR024983">
    <property type="entry name" value="CHAT_dom"/>
</dbReference>
<dbReference type="Proteomes" id="UP000317982">
    <property type="component" value="Unassembled WGS sequence"/>
</dbReference>
<dbReference type="Gene3D" id="1.25.40.10">
    <property type="entry name" value="Tetratricopeptide repeat domain"/>
    <property type="match status" value="3"/>
</dbReference>
<accession>A0A545AWA1</accession>
<comment type="caution">
    <text evidence="2">The sequence shown here is derived from an EMBL/GenBank/DDBJ whole genome shotgun (WGS) entry which is preliminary data.</text>
</comment>
<dbReference type="SUPFAM" id="SSF48452">
    <property type="entry name" value="TPR-like"/>
    <property type="match status" value="1"/>
</dbReference>
<evidence type="ECO:0000313" key="2">
    <source>
        <dbReference type="EMBL" id="TQS45600.1"/>
    </source>
</evidence>
<dbReference type="OrthoDB" id="3206999at2"/>
<proteinExistence type="predicted"/>
<dbReference type="RefSeq" id="WP_142703773.1">
    <property type="nucleotide sequence ID" value="NZ_VIRS01000004.1"/>
</dbReference>
<dbReference type="SUPFAM" id="SSF81901">
    <property type="entry name" value="HCP-like"/>
    <property type="match status" value="1"/>
</dbReference>
<dbReference type="Pfam" id="PF12770">
    <property type="entry name" value="CHAT"/>
    <property type="match status" value="1"/>
</dbReference>
<dbReference type="InParanoid" id="A0A545AWA1"/>